<protein>
    <recommendedName>
        <fullName evidence="1">FP protein C-terminal domain-containing protein</fullName>
    </recommendedName>
</protein>
<gene>
    <name evidence="2" type="ORF">JYU34_019074</name>
</gene>
<accession>A0ABQ7Q2X2</accession>
<sequence length="96" mass="11122">MQDGSRDKWLEAARTIQLNSKDIGSEDTVKIYIREALTPSSAFLLWKAKKELKETSLCKFIWFKNGQILAKKEEKEKTNIIRSISDIERLKSSFAK</sequence>
<dbReference type="Pfam" id="PF25298">
    <property type="entry name" value="Baculo_FP_2nd"/>
    <property type="match status" value="1"/>
</dbReference>
<name>A0ABQ7Q2X2_PLUXY</name>
<comment type="caution">
    <text evidence="2">The sequence shown here is derived from an EMBL/GenBank/DDBJ whole genome shotgun (WGS) entry which is preliminary data.</text>
</comment>
<evidence type="ECO:0000313" key="3">
    <source>
        <dbReference type="Proteomes" id="UP000823941"/>
    </source>
</evidence>
<evidence type="ECO:0000313" key="2">
    <source>
        <dbReference type="EMBL" id="KAG7298253.1"/>
    </source>
</evidence>
<dbReference type="EMBL" id="JAHIBW010000025">
    <property type="protein sequence ID" value="KAG7298253.1"/>
    <property type="molecule type" value="Genomic_DNA"/>
</dbReference>
<dbReference type="Proteomes" id="UP000823941">
    <property type="component" value="Chromosome 25"/>
</dbReference>
<reference evidence="2 3" key="1">
    <citation type="submission" date="2021-06" db="EMBL/GenBank/DDBJ databases">
        <title>A haploid diamondback moth (Plutella xylostella L.) genome assembly resolves 31 chromosomes and identifies a diamide resistance mutation.</title>
        <authorList>
            <person name="Ward C.M."/>
            <person name="Perry K.D."/>
            <person name="Baker G."/>
            <person name="Powis K."/>
            <person name="Heckel D.G."/>
            <person name="Baxter S.W."/>
        </authorList>
    </citation>
    <scope>NUCLEOTIDE SEQUENCE [LARGE SCALE GENOMIC DNA]</scope>
    <source>
        <strain evidence="2 3">LV</strain>
        <tissue evidence="2">Single pupa</tissue>
    </source>
</reference>
<organism evidence="2 3">
    <name type="scientific">Plutella xylostella</name>
    <name type="common">Diamondback moth</name>
    <name type="synonym">Plutella maculipennis</name>
    <dbReference type="NCBI Taxonomy" id="51655"/>
    <lineage>
        <taxon>Eukaryota</taxon>
        <taxon>Metazoa</taxon>
        <taxon>Ecdysozoa</taxon>
        <taxon>Arthropoda</taxon>
        <taxon>Hexapoda</taxon>
        <taxon>Insecta</taxon>
        <taxon>Pterygota</taxon>
        <taxon>Neoptera</taxon>
        <taxon>Endopterygota</taxon>
        <taxon>Lepidoptera</taxon>
        <taxon>Glossata</taxon>
        <taxon>Ditrysia</taxon>
        <taxon>Yponomeutoidea</taxon>
        <taxon>Plutellidae</taxon>
        <taxon>Plutella</taxon>
    </lineage>
</organism>
<proteinExistence type="predicted"/>
<keyword evidence="3" id="KW-1185">Reference proteome</keyword>
<feature type="domain" description="FP protein C-terminal" evidence="1">
    <location>
        <begin position="38"/>
        <end position="91"/>
    </location>
</feature>
<dbReference type="InterPro" id="IPR057251">
    <property type="entry name" value="FP_C"/>
</dbReference>
<evidence type="ECO:0000259" key="1">
    <source>
        <dbReference type="Pfam" id="PF25298"/>
    </source>
</evidence>